<proteinExistence type="predicted"/>
<evidence type="ECO:0000313" key="2">
    <source>
        <dbReference type="EMBL" id="MFC5521961.1"/>
    </source>
</evidence>
<dbReference type="EMBL" id="JBHSMX010000021">
    <property type="protein sequence ID" value="MFC5521961.1"/>
    <property type="molecule type" value="Genomic_DNA"/>
</dbReference>
<dbReference type="CDD" id="cd03441">
    <property type="entry name" value="R_hydratase_like"/>
    <property type="match status" value="1"/>
</dbReference>
<keyword evidence="3" id="KW-1185">Reference proteome</keyword>
<dbReference type="PIRSF" id="PIRSF018072">
    <property type="entry name" value="UCP018072"/>
    <property type="match status" value="1"/>
</dbReference>
<organism evidence="2 3">
    <name type="scientific">Polaromonas jejuensis</name>
    <dbReference type="NCBI Taxonomy" id="457502"/>
    <lineage>
        <taxon>Bacteria</taxon>
        <taxon>Pseudomonadati</taxon>
        <taxon>Pseudomonadota</taxon>
        <taxon>Betaproteobacteria</taxon>
        <taxon>Burkholderiales</taxon>
        <taxon>Comamonadaceae</taxon>
        <taxon>Polaromonas</taxon>
    </lineage>
</organism>
<dbReference type="InterPro" id="IPR039569">
    <property type="entry name" value="FAS1-like_DH_region"/>
</dbReference>
<accession>A0ABW0QAP1</accession>
<evidence type="ECO:0000313" key="3">
    <source>
        <dbReference type="Proteomes" id="UP001596084"/>
    </source>
</evidence>
<name>A0ABW0QAP1_9BURK</name>
<sequence>MIDKGFIGHTMPAFSTTVEAGRLRFFAKATGQTDPIYSDEAAARAAGHPGLPVPPTFLFCLEMESPDPAAIRNLLGMDYRSLLHGEQGFTCHAMAYAGDTLTFEQRIADIYDKKGGALEFVVRKTRVTNQRNERVAELRCVTVIRNAMGK</sequence>
<dbReference type="InterPro" id="IPR029069">
    <property type="entry name" value="HotDog_dom_sf"/>
</dbReference>
<dbReference type="Pfam" id="PF13452">
    <property type="entry name" value="FAS1_DH_region"/>
    <property type="match status" value="1"/>
</dbReference>
<dbReference type="SUPFAM" id="SSF54637">
    <property type="entry name" value="Thioesterase/thiol ester dehydrase-isomerase"/>
    <property type="match status" value="1"/>
</dbReference>
<dbReference type="InterPro" id="IPR016709">
    <property type="entry name" value="HadA-like"/>
</dbReference>
<reference evidence="3" key="1">
    <citation type="journal article" date="2019" name="Int. J. Syst. Evol. Microbiol.">
        <title>The Global Catalogue of Microorganisms (GCM) 10K type strain sequencing project: providing services to taxonomists for standard genome sequencing and annotation.</title>
        <authorList>
            <consortium name="The Broad Institute Genomics Platform"/>
            <consortium name="The Broad Institute Genome Sequencing Center for Infectious Disease"/>
            <person name="Wu L."/>
            <person name="Ma J."/>
        </authorList>
    </citation>
    <scope>NUCLEOTIDE SEQUENCE [LARGE SCALE GENOMIC DNA]</scope>
    <source>
        <strain evidence="3">CGMCC 4.7277</strain>
    </source>
</reference>
<comment type="caution">
    <text evidence="2">The sequence shown here is derived from an EMBL/GenBank/DDBJ whole genome shotgun (WGS) entry which is preliminary data.</text>
</comment>
<gene>
    <name evidence="2" type="ORF">ACFPP7_13715</name>
</gene>
<dbReference type="RefSeq" id="WP_068835830.1">
    <property type="nucleotide sequence ID" value="NZ_JBHSMX010000021.1"/>
</dbReference>
<dbReference type="Proteomes" id="UP001596084">
    <property type="component" value="Unassembled WGS sequence"/>
</dbReference>
<feature type="domain" description="FAS1-like dehydratase" evidence="1">
    <location>
        <begin position="6"/>
        <end position="137"/>
    </location>
</feature>
<dbReference type="Gene3D" id="3.10.129.10">
    <property type="entry name" value="Hotdog Thioesterase"/>
    <property type="match status" value="1"/>
</dbReference>
<evidence type="ECO:0000259" key="1">
    <source>
        <dbReference type="Pfam" id="PF13452"/>
    </source>
</evidence>
<protein>
    <submittedName>
        <fullName evidence="2">MaoC family dehydratase N-terminal domain-containing protein</fullName>
    </submittedName>
</protein>